<keyword evidence="2" id="KW-1185">Reference proteome</keyword>
<evidence type="ECO:0000313" key="1">
    <source>
        <dbReference type="EMBL" id="KAJ8892277.1"/>
    </source>
</evidence>
<dbReference type="Proteomes" id="UP001159363">
    <property type="component" value="Chromosome 2"/>
</dbReference>
<protein>
    <submittedName>
        <fullName evidence="1">Uncharacterized protein</fullName>
    </submittedName>
</protein>
<comment type="caution">
    <text evidence="1">The sequence shown here is derived from an EMBL/GenBank/DDBJ whole genome shotgun (WGS) entry which is preliminary data.</text>
</comment>
<reference evidence="1 2" key="1">
    <citation type="submission" date="2023-02" db="EMBL/GenBank/DDBJ databases">
        <title>LHISI_Scaffold_Assembly.</title>
        <authorList>
            <person name="Stuart O.P."/>
            <person name="Cleave R."/>
            <person name="Magrath M.J.L."/>
            <person name="Mikheyev A.S."/>
        </authorList>
    </citation>
    <scope>NUCLEOTIDE SEQUENCE [LARGE SCALE GENOMIC DNA]</scope>
    <source>
        <strain evidence="1">Daus_M_001</strain>
        <tissue evidence="1">Leg muscle</tissue>
    </source>
</reference>
<accession>A0ABQ9I6K8</accession>
<proteinExistence type="predicted"/>
<sequence>MYVKSTAINNQARRLHQRFENCKRVTGIRNFHRFMPVNESTIRCYITLNADNFENFQVSKHIPLNVDINYTVACIYDRQWWLAVVNDISTENKDVHQDPVHHSRKLLRIPPEYRLIEFLGNLHQENLQNLLDVHTTFLTFCVMKFLCC</sequence>
<gene>
    <name evidence="1" type="ORF">PR048_004857</name>
</gene>
<evidence type="ECO:0000313" key="2">
    <source>
        <dbReference type="Proteomes" id="UP001159363"/>
    </source>
</evidence>
<dbReference type="EMBL" id="JARBHB010000002">
    <property type="protein sequence ID" value="KAJ8892277.1"/>
    <property type="molecule type" value="Genomic_DNA"/>
</dbReference>
<organism evidence="1 2">
    <name type="scientific">Dryococelus australis</name>
    <dbReference type="NCBI Taxonomy" id="614101"/>
    <lineage>
        <taxon>Eukaryota</taxon>
        <taxon>Metazoa</taxon>
        <taxon>Ecdysozoa</taxon>
        <taxon>Arthropoda</taxon>
        <taxon>Hexapoda</taxon>
        <taxon>Insecta</taxon>
        <taxon>Pterygota</taxon>
        <taxon>Neoptera</taxon>
        <taxon>Polyneoptera</taxon>
        <taxon>Phasmatodea</taxon>
        <taxon>Verophasmatodea</taxon>
        <taxon>Anareolatae</taxon>
        <taxon>Phasmatidae</taxon>
        <taxon>Eurycanthinae</taxon>
        <taxon>Dryococelus</taxon>
    </lineage>
</organism>
<name>A0ABQ9I6K8_9NEOP</name>